<dbReference type="Pfam" id="PF22977">
    <property type="entry name" value="WHD"/>
    <property type="match status" value="1"/>
</dbReference>
<name>A0A4Y3QS01_STRCI</name>
<dbReference type="EMBL" id="BJMM01000003">
    <property type="protein sequence ID" value="GEB48176.1"/>
    <property type="molecule type" value="Genomic_DNA"/>
</dbReference>
<evidence type="ECO:0000259" key="5">
    <source>
        <dbReference type="SMART" id="SM00382"/>
    </source>
</evidence>
<comment type="similarity">
    <text evidence="1">Belongs to the AAA ATPase family.</text>
</comment>
<dbReference type="Proteomes" id="UP000319210">
    <property type="component" value="Unassembled WGS sequence"/>
</dbReference>
<feature type="domain" description="AAA+ ATPase" evidence="5">
    <location>
        <begin position="540"/>
        <end position="672"/>
    </location>
</feature>
<reference evidence="6 7" key="1">
    <citation type="submission" date="2019-06" db="EMBL/GenBank/DDBJ databases">
        <title>Whole genome shotgun sequence of Streptomyces cacaoi subsp. cacaoi NBRC 12748.</title>
        <authorList>
            <person name="Hosoyama A."/>
            <person name="Uohara A."/>
            <person name="Ohji S."/>
            <person name="Ichikawa N."/>
        </authorList>
    </citation>
    <scope>NUCLEOTIDE SEQUENCE [LARGE SCALE GENOMIC DNA]</scope>
    <source>
        <strain evidence="6 7">NBRC 12748</strain>
    </source>
</reference>
<evidence type="ECO:0000256" key="4">
    <source>
        <dbReference type="SAM" id="MobiDB-lite"/>
    </source>
</evidence>
<feature type="compositionally biased region" description="Low complexity" evidence="4">
    <location>
        <begin position="214"/>
        <end position="259"/>
    </location>
</feature>
<dbReference type="SMART" id="SM00382">
    <property type="entry name" value="AAA"/>
    <property type="match status" value="1"/>
</dbReference>
<dbReference type="GO" id="GO:0016887">
    <property type="term" value="F:ATP hydrolysis activity"/>
    <property type="evidence" value="ECO:0007669"/>
    <property type="project" value="InterPro"/>
</dbReference>
<sequence>MTVRLKELSDPGPSRTAPVPDDALWAGLARVEQRVRRAVADRRAVDPQPDDPYRGQYLTPEAAEDLLASPPDALAAAVDAAHLPPPPAATRLGRLAAGHALDALDTELLLVAMAPDLDARFEPLYGYLNDDLTRRRPTVGLALQLCGLHPAGPGRFRLAPAAPLVARGLVEITEAERPLLTRVLRVPDRVTAHLLGDDALDARLLGLVRQEPAAATEDGGATGTGAEPVTGAFTGAFTGQGADGHATDGTDSATGTDTGTDTDADAAVDAAAGPELTRRVADAVATGGGPVYLREKGGDAASVAVDALTATGRRALVVDLAGLLAAPDPARVRRALTTEAGLGASGIVLGPVDLLEPGRPERARLLHELCAAAAGVPLVLHGRTGWDPLWSRESPVPFVVGPAPVRVRAAQWQRALAEAAGVLGAPGAAVRTPDAHTLSEVAASCRLGAAQVRRAADVAVRTAAVDGRPVSAHHVRAAVRAQNGAALELLARRIEPAVGWDDLVLPDTALRQLRELSLRARHREQVLGQWGMRPGGGRGRGVIALFAGESGTGKTMSAEVVAADLGLDLYVVDLSTVVDKYVGETEKNLERIFAEASEVNAVLLFDEADAIFGRRSQVKDAHDRHANIESAYLLQRMESFDGIAVLTTNLRSNLDEAFTRRLDVIAEFPLPGEQQRLALWNTCLGTRLPRDAALDLELCARRFELSGGSIRACAVTAAYLAAESGRPLGMAQIASAVLQEYRKLGRLVVEGEFEPWLPDVRGGAGRDG</sequence>
<keyword evidence="2" id="KW-0547">Nucleotide-binding</keyword>
<dbReference type="InterPro" id="IPR003593">
    <property type="entry name" value="AAA+_ATPase"/>
</dbReference>
<accession>A0A4Y3QS01</accession>
<dbReference type="Pfam" id="PF00004">
    <property type="entry name" value="AAA"/>
    <property type="match status" value="1"/>
</dbReference>
<dbReference type="InterPro" id="IPR027417">
    <property type="entry name" value="P-loop_NTPase"/>
</dbReference>
<organism evidence="6 7">
    <name type="scientific">Streptomyces cacaoi</name>
    <dbReference type="NCBI Taxonomy" id="1898"/>
    <lineage>
        <taxon>Bacteria</taxon>
        <taxon>Bacillati</taxon>
        <taxon>Actinomycetota</taxon>
        <taxon>Actinomycetes</taxon>
        <taxon>Kitasatosporales</taxon>
        <taxon>Streptomycetaceae</taxon>
        <taxon>Streptomyces</taxon>
    </lineage>
</organism>
<keyword evidence="7" id="KW-1185">Reference proteome</keyword>
<evidence type="ECO:0000256" key="1">
    <source>
        <dbReference type="ARBA" id="ARBA00006914"/>
    </source>
</evidence>
<evidence type="ECO:0000256" key="3">
    <source>
        <dbReference type="ARBA" id="ARBA00022840"/>
    </source>
</evidence>
<dbReference type="SUPFAM" id="SSF52540">
    <property type="entry name" value="P-loop containing nucleoside triphosphate hydrolases"/>
    <property type="match status" value="1"/>
</dbReference>
<feature type="region of interest" description="Disordered" evidence="4">
    <location>
        <begin position="214"/>
        <end position="264"/>
    </location>
</feature>
<dbReference type="InterPro" id="IPR050221">
    <property type="entry name" value="26S_Proteasome_ATPase"/>
</dbReference>
<dbReference type="InterPro" id="IPR054472">
    <property type="entry name" value="WHD"/>
</dbReference>
<gene>
    <name evidence="6" type="ORF">SCA03_07270</name>
</gene>
<dbReference type="Gene3D" id="3.40.50.300">
    <property type="entry name" value="P-loop containing nucleotide triphosphate hydrolases"/>
    <property type="match status" value="1"/>
</dbReference>
<feature type="region of interest" description="Disordered" evidence="4">
    <location>
        <begin position="1"/>
        <end position="21"/>
    </location>
</feature>
<dbReference type="PANTHER" id="PTHR23073">
    <property type="entry name" value="26S PROTEASOME REGULATORY SUBUNIT"/>
    <property type="match status" value="1"/>
</dbReference>
<evidence type="ECO:0000313" key="6">
    <source>
        <dbReference type="EMBL" id="GEB48176.1"/>
    </source>
</evidence>
<dbReference type="OrthoDB" id="9802352at2"/>
<proteinExistence type="inferred from homology"/>
<evidence type="ECO:0000256" key="2">
    <source>
        <dbReference type="ARBA" id="ARBA00022741"/>
    </source>
</evidence>
<dbReference type="GO" id="GO:0005524">
    <property type="term" value="F:ATP binding"/>
    <property type="evidence" value="ECO:0007669"/>
    <property type="project" value="UniProtKB-KW"/>
</dbReference>
<keyword evidence="3" id="KW-0067">ATP-binding</keyword>
<dbReference type="CDD" id="cd19481">
    <property type="entry name" value="RecA-like_protease"/>
    <property type="match status" value="1"/>
</dbReference>
<dbReference type="AlphaFoldDB" id="A0A4Y3QS01"/>
<evidence type="ECO:0000313" key="7">
    <source>
        <dbReference type="Proteomes" id="UP000319210"/>
    </source>
</evidence>
<dbReference type="InterPro" id="IPR003959">
    <property type="entry name" value="ATPase_AAA_core"/>
</dbReference>
<comment type="caution">
    <text evidence="6">The sequence shown here is derived from an EMBL/GenBank/DDBJ whole genome shotgun (WGS) entry which is preliminary data.</text>
</comment>
<protein>
    <recommendedName>
        <fullName evidence="5">AAA+ ATPase domain-containing protein</fullName>
    </recommendedName>
</protein>
<dbReference type="RefSeq" id="WP_086815363.1">
    <property type="nucleotide sequence ID" value="NZ_BJMM01000003.1"/>
</dbReference>